<keyword evidence="2" id="KW-1185">Reference proteome</keyword>
<proteinExistence type="predicted"/>
<organism evidence="2 3">
    <name type="scientific">Steinernema glaseri</name>
    <dbReference type="NCBI Taxonomy" id="37863"/>
    <lineage>
        <taxon>Eukaryota</taxon>
        <taxon>Metazoa</taxon>
        <taxon>Ecdysozoa</taxon>
        <taxon>Nematoda</taxon>
        <taxon>Chromadorea</taxon>
        <taxon>Rhabditida</taxon>
        <taxon>Tylenchina</taxon>
        <taxon>Panagrolaimomorpha</taxon>
        <taxon>Strongyloidoidea</taxon>
        <taxon>Steinernematidae</taxon>
        <taxon>Steinernema</taxon>
    </lineage>
</organism>
<dbReference type="AlphaFoldDB" id="A0A1I8AL57"/>
<sequence length="192" mass="21852">MPTRSRSRSGDSFDFGFFVNTFVPSCIGSSPARCEHKRAQMAQKNVDNGYSPTHTFVINLWGVVPKQQNILTVELKQRQRETPRNTFSKRTRACDSYSQKTCGVCLDPLCRSELLKRASAVSEPQSRRCDRPDDMQFYSMVVVSWYQALYLITTLLVLALCSMFICVFCACFGQFTDCFEKSDEQPAFGEIV</sequence>
<evidence type="ECO:0000256" key="1">
    <source>
        <dbReference type="SAM" id="Phobius"/>
    </source>
</evidence>
<evidence type="ECO:0000313" key="2">
    <source>
        <dbReference type="Proteomes" id="UP000095287"/>
    </source>
</evidence>
<keyword evidence="1" id="KW-1133">Transmembrane helix</keyword>
<dbReference type="Proteomes" id="UP000095287">
    <property type="component" value="Unplaced"/>
</dbReference>
<protein>
    <submittedName>
        <fullName evidence="3">Uncharacterized protein</fullName>
    </submittedName>
</protein>
<feature type="transmembrane region" description="Helical" evidence="1">
    <location>
        <begin position="148"/>
        <end position="175"/>
    </location>
</feature>
<dbReference type="WBParaSite" id="L893_g6904.t1">
    <property type="protein sequence ID" value="L893_g6904.t1"/>
    <property type="gene ID" value="L893_g6904"/>
</dbReference>
<keyword evidence="1" id="KW-0812">Transmembrane</keyword>
<evidence type="ECO:0000313" key="3">
    <source>
        <dbReference type="WBParaSite" id="L893_g6904.t1"/>
    </source>
</evidence>
<reference evidence="3" key="1">
    <citation type="submission" date="2016-11" db="UniProtKB">
        <authorList>
            <consortium name="WormBaseParasite"/>
        </authorList>
    </citation>
    <scope>IDENTIFICATION</scope>
</reference>
<keyword evidence="1" id="KW-0472">Membrane</keyword>
<accession>A0A1I8AL57</accession>
<name>A0A1I8AL57_9BILA</name>